<reference evidence="4" key="1">
    <citation type="submission" date="2016-10" db="EMBL/GenBank/DDBJ databases">
        <authorList>
            <person name="de Groot N.N."/>
        </authorList>
    </citation>
    <scope>NUCLEOTIDE SEQUENCE [LARGE SCALE GENOMIC DNA]</scope>
    <source>
        <strain evidence="4">BP1-145</strain>
    </source>
</reference>
<evidence type="ECO:0000313" key="4">
    <source>
        <dbReference type="Proteomes" id="UP000199134"/>
    </source>
</evidence>
<dbReference type="Proteomes" id="UP000199134">
    <property type="component" value="Unassembled WGS sequence"/>
</dbReference>
<dbReference type="AlphaFoldDB" id="A0A1H0IFV1"/>
<keyword evidence="1 3" id="KW-0238">DNA-binding</keyword>
<proteinExistence type="predicted"/>
<evidence type="ECO:0000259" key="2">
    <source>
        <dbReference type="Pfam" id="PF18291"/>
    </source>
</evidence>
<dbReference type="GO" id="GO:0003677">
    <property type="term" value="F:DNA binding"/>
    <property type="evidence" value="ECO:0007669"/>
    <property type="project" value="UniProtKB-KW"/>
</dbReference>
<sequence length="105" mass="11714">MGTIEIKKVERKVTVGKKGEQRQQVKKTYGKIIYRGTMRLTDMAEHIMKHGSIYTEDVVIGVITKLKSCMQEMLADGYKVKLDGIGTLYPVLTSKGVSDAKDFSA</sequence>
<feature type="non-terminal residue" evidence="3">
    <location>
        <position position="105"/>
    </location>
</feature>
<accession>A0A1H0IFV1</accession>
<comment type="caution">
    <text evidence="3">The sequence shown here is derived from an EMBL/GenBank/DDBJ whole genome shotgun (WGS) entry which is preliminary data.</text>
</comment>
<organism evidence="3 4">
    <name type="scientific">Prevotella communis</name>
    <dbReference type="NCBI Taxonomy" id="2913614"/>
    <lineage>
        <taxon>Bacteria</taxon>
        <taxon>Pseudomonadati</taxon>
        <taxon>Bacteroidota</taxon>
        <taxon>Bacteroidia</taxon>
        <taxon>Bacteroidales</taxon>
        <taxon>Prevotellaceae</taxon>
        <taxon>Prevotella</taxon>
    </lineage>
</organism>
<evidence type="ECO:0000313" key="3">
    <source>
        <dbReference type="EMBL" id="SDO30273.1"/>
    </source>
</evidence>
<dbReference type="Pfam" id="PF18291">
    <property type="entry name" value="HU-HIG"/>
    <property type="match status" value="1"/>
</dbReference>
<evidence type="ECO:0000256" key="1">
    <source>
        <dbReference type="ARBA" id="ARBA00023125"/>
    </source>
</evidence>
<dbReference type="InterPro" id="IPR010992">
    <property type="entry name" value="IHF-like_DNA-bd_dom_sf"/>
</dbReference>
<dbReference type="EMBL" id="FNIW01000014">
    <property type="protein sequence ID" value="SDO30273.1"/>
    <property type="molecule type" value="Genomic_DNA"/>
</dbReference>
<feature type="domain" description="HU" evidence="2">
    <location>
        <begin position="17"/>
        <end position="105"/>
    </location>
</feature>
<dbReference type="InterPro" id="IPR041607">
    <property type="entry name" value="HU-HIG"/>
</dbReference>
<name>A0A1H0IFV1_9BACT</name>
<gene>
    <name evidence="3" type="ORF">SAMN04487900_11499</name>
</gene>
<dbReference type="SUPFAM" id="SSF47729">
    <property type="entry name" value="IHF-like DNA-binding proteins"/>
    <property type="match status" value="1"/>
</dbReference>
<protein>
    <submittedName>
        <fullName evidence="3">DNA-binding protein, histone-like, putative</fullName>
    </submittedName>
</protein>